<reference evidence="1 2" key="1">
    <citation type="journal article" date="2009" name="Appl. Environ. Microbiol.">
        <title>Metabolic versatility and indigenous origin of the archaeon Thermococcus sibiricus, isolated from a siberian oil reservoir, as revealed by genome analysis.</title>
        <authorList>
            <person name="Mardanov A.V."/>
            <person name="Ravin N.V."/>
            <person name="Svetlitchnyi V.A."/>
            <person name="Beletsky A.V."/>
            <person name="Miroshnichenko M.L."/>
            <person name="Bonch-Osmolovskaya E.A."/>
            <person name="Skryabin K.G."/>
        </authorList>
    </citation>
    <scope>NUCLEOTIDE SEQUENCE [LARGE SCALE GENOMIC DNA]</scope>
    <source>
        <strain evidence="2">DSM 12597 / MM 739</strain>
    </source>
</reference>
<dbReference type="AlphaFoldDB" id="C6A0N4"/>
<sequence>MKLPIRAAQNKVNATGKGSPNFWKAMVIVLANRMNNRGNKRMNRIKNGNVKGKKKYLFIFWAPQ</sequence>
<evidence type="ECO:0000313" key="1">
    <source>
        <dbReference type="EMBL" id="ACS89179.1"/>
    </source>
</evidence>
<dbReference type="STRING" id="604354.TSIB_0111"/>
<protein>
    <submittedName>
        <fullName evidence="1">Uncharacterized protein</fullName>
    </submittedName>
</protein>
<dbReference type="EMBL" id="CP001463">
    <property type="protein sequence ID" value="ACS89179.1"/>
    <property type="molecule type" value="Genomic_DNA"/>
</dbReference>
<accession>C6A0N4</accession>
<dbReference type="Proteomes" id="UP000009079">
    <property type="component" value="Chromosome"/>
</dbReference>
<gene>
    <name evidence="1" type="ordered locus">TSIB_0111</name>
</gene>
<proteinExistence type="predicted"/>
<organism evidence="1 2">
    <name type="scientific">Thermococcus sibiricus (strain DSM 12597 / MM 739)</name>
    <dbReference type="NCBI Taxonomy" id="604354"/>
    <lineage>
        <taxon>Archaea</taxon>
        <taxon>Methanobacteriati</taxon>
        <taxon>Methanobacteriota</taxon>
        <taxon>Thermococci</taxon>
        <taxon>Thermococcales</taxon>
        <taxon>Thermococcaceae</taxon>
        <taxon>Thermococcus</taxon>
    </lineage>
</organism>
<evidence type="ECO:0000313" key="2">
    <source>
        <dbReference type="Proteomes" id="UP000009079"/>
    </source>
</evidence>
<dbReference type="HOGENOM" id="CLU_2857309_0_0_2"/>
<keyword evidence="2" id="KW-1185">Reference proteome</keyword>
<dbReference type="KEGG" id="tsi:TSIB_0111"/>
<name>C6A0N4_THESM</name>